<dbReference type="AlphaFoldDB" id="I3ZVI5"/>
<dbReference type="Proteomes" id="UP000006064">
    <property type="component" value="Chromosome"/>
</dbReference>
<dbReference type="PANTHER" id="PTHR34351:SF2">
    <property type="entry name" value="DUF58 DOMAIN-CONTAINING PROTEIN"/>
    <property type="match status" value="1"/>
</dbReference>
<proteinExistence type="predicted"/>
<evidence type="ECO:0000259" key="1">
    <source>
        <dbReference type="Pfam" id="PF01882"/>
    </source>
</evidence>
<reference evidence="2 3" key="1">
    <citation type="journal article" date="2012" name="J. Bacteriol.">
        <title>Complete Genome Sequence of the Hyperthermophilic Archaeon Thermococcus sp. Strain CL1, Isolated from a Paralvinella sp. Polychaete Worm Collected from a Hydrothermal Vent.</title>
        <authorList>
            <person name="Jung J.H."/>
            <person name="Holden J.F."/>
            <person name="Seo D.H."/>
            <person name="Park K.H."/>
            <person name="Shin H."/>
            <person name="Ryu S."/>
            <person name="Lee J.H."/>
            <person name="Park C.S."/>
        </authorList>
    </citation>
    <scope>NUCLEOTIDE SEQUENCE [LARGE SCALE GENOMIC DNA]</scope>
    <source>
        <strain evidence="3">DSM 27260 / KACC 17922 / CL1</strain>
    </source>
</reference>
<gene>
    <name evidence="2" type="ORF">CL1_1520</name>
</gene>
<dbReference type="RefSeq" id="WP_014789351.1">
    <property type="nucleotide sequence ID" value="NC_018015.1"/>
</dbReference>
<dbReference type="STRING" id="163003.CL1_1520"/>
<dbReference type="EMBL" id="CP003651">
    <property type="protein sequence ID" value="AFL95719.1"/>
    <property type="molecule type" value="Genomic_DNA"/>
</dbReference>
<dbReference type="Pfam" id="PF01882">
    <property type="entry name" value="DUF58"/>
    <property type="match status" value="1"/>
</dbReference>
<dbReference type="InterPro" id="IPR002881">
    <property type="entry name" value="DUF58"/>
</dbReference>
<sequence length="418" mass="45171">MERLTWLVLLTLAPFSLAILTGVVGLAYASFIPASVLVYGILSEPPSGIVVERDVGSRKLAVGGTAEVRVRLVVEGGSGFVFIGDVTSPGLEVVGKNRHVFFKKPGKRLVVEYSYKIHPLKKGSHSLSPVEVIGRDFLGIKDGTYVLAGEEVEIEAYPRVGGIRRLILSKLRTRERRASNHVAPLGPTSTDFREIREYRPGDSLRTINWKATARLGKVLVNEYEPEGRATVMVYLDTTESTAVGSAFHGSLESSLGLVMSLVSLLLRNDFKVGLYLVGSRRIITPRSGVQAVSTFARAVLSAGPSVHHEESLPLAVERSRTSVRGGVAVAVLVTNLTPYNLDDVKNAIERLRAAFDCRVVVVDVNPYGQFGDVPLALSALHKEGLSEDLKASVVHWNPLEEDVGVAVKKVVGGVFSAL</sequence>
<evidence type="ECO:0000313" key="3">
    <source>
        <dbReference type="Proteomes" id="UP000006064"/>
    </source>
</evidence>
<evidence type="ECO:0000313" key="2">
    <source>
        <dbReference type="EMBL" id="AFL95719.1"/>
    </source>
</evidence>
<dbReference type="OrthoDB" id="31512at2157"/>
<feature type="domain" description="DUF58" evidence="1">
    <location>
        <begin position="194"/>
        <end position="357"/>
    </location>
</feature>
<name>I3ZVI5_THECF</name>
<protein>
    <recommendedName>
        <fullName evidence="1">DUF58 domain-containing protein</fullName>
    </recommendedName>
</protein>
<keyword evidence="3" id="KW-1185">Reference proteome</keyword>
<dbReference type="GeneID" id="13037924"/>
<dbReference type="PANTHER" id="PTHR34351">
    <property type="entry name" value="SLR1927 PROTEIN-RELATED"/>
    <property type="match status" value="1"/>
</dbReference>
<dbReference type="KEGG" id="thm:CL1_1520"/>
<organism evidence="2 3">
    <name type="scientific">Thermococcus cleftensis (strain DSM 27260 / KACC 17922 / CL1)</name>
    <dbReference type="NCBI Taxonomy" id="163003"/>
    <lineage>
        <taxon>Archaea</taxon>
        <taxon>Methanobacteriati</taxon>
        <taxon>Methanobacteriota</taxon>
        <taxon>Thermococci</taxon>
        <taxon>Thermococcales</taxon>
        <taxon>Thermococcaceae</taxon>
        <taxon>Thermococcus</taxon>
    </lineage>
</organism>
<accession>I3ZVI5</accession>
<dbReference type="HOGENOM" id="CLU_052321_2_1_2"/>